<protein>
    <submittedName>
        <fullName evidence="2">Uncharacterized protein</fullName>
    </submittedName>
</protein>
<evidence type="ECO:0000256" key="1">
    <source>
        <dbReference type="SAM" id="MobiDB-lite"/>
    </source>
</evidence>
<dbReference type="EMBL" id="JBHSBB010000022">
    <property type="protein sequence ID" value="MFC4035195.1"/>
    <property type="molecule type" value="Genomic_DNA"/>
</dbReference>
<accession>A0ABV8HTB8</accession>
<dbReference type="Proteomes" id="UP001595765">
    <property type="component" value="Unassembled WGS sequence"/>
</dbReference>
<feature type="region of interest" description="Disordered" evidence="1">
    <location>
        <begin position="1"/>
        <end position="43"/>
    </location>
</feature>
<reference evidence="3" key="1">
    <citation type="journal article" date="2019" name="Int. J. Syst. Evol. Microbiol.">
        <title>The Global Catalogue of Microorganisms (GCM) 10K type strain sequencing project: providing services to taxonomists for standard genome sequencing and annotation.</title>
        <authorList>
            <consortium name="The Broad Institute Genomics Platform"/>
            <consortium name="The Broad Institute Genome Sequencing Center for Infectious Disease"/>
            <person name="Wu L."/>
            <person name="Ma J."/>
        </authorList>
    </citation>
    <scope>NUCLEOTIDE SEQUENCE [LARGE SCALE GENOMIC DNA]</scope>
    <source>
        <strain evidence="3">CGMCC 4.7237</strain>
    </source>
</reference>
<feature type="compositionally biased region" description="Basic residues" evidence="1">
    <location>
        <begin position="34"/>
        <end position="43"/>
    </location>
</feature>
<name>A0ABV8HTB8_9ACTN</name>
<comment type="caution">
    <text evidence="2">The sequence shown here is derived from an EMBL/GenBank/DDBJ whole genome shotgun (WGS) entry which is preliminary data.</text>
</comment>
<sequence length="43" mass="4581">MSESNTPDRAADSAAGRHRGPASAEEADKSQPPHGKHRRPSDD</sequence>
<dbReference type="RefSeq" id="WP_386434742.1">
    <property type="nucleotide sequence ID" value="NZ_JBHSBB010000022.1"/>
</dbReference>
<proteinExistence type="predicted"/>
<evidence type="ECO:0000313" key="2">
    <source>
        <dbReference type="EMBL" id="MFC4035195.1"/>
    </source>
</evidence>
<organism evidence="2 3">
    <name type="scientific">Streptomyces polygonati</name>
    <dbReference type="NCBI Taxonomy" id="1617087"/>
    <lineage>
        <taxon>Bacteria</taxon>
        <taxon>Bacillati</taxon>
        <taxon>Actinomycetota</taxon>
        <taxon>Actinomycetes</taxon>
        <taxon>Kitasatosporales</taxon>
        <taxon>Streptomycetaceae</taxon>
        <taxon>Streptomyces</taxon>
    </lineage>
</organism>
<keyword evidence="3" id="KW-1185">Reference proteome</keyword>
<evidence type="ECO:0000313" key="3">
    <source>
        <dbReference type="Proteomes" id="UP001595765"/>
    </source>
</evidence>
<gene>
    <name evidence="2" type="ORF">ACFO3J_27540</name>
</gene>